<feature type="compositionally biased region" description="Low complexity" evidence="1">
    <location>
        <begin position="17"/>
        <end position="38"/>
    </location>
</feature>
<proteinExistence type="predicted"/>
<keyword evidence="3" id="KW-1185">Reference proteome</keyword>
<dbReference type="GeneID" id="19969539"/>
<evidence type="ECO:0000313" key="3">
    <source>
        <dbReference type="Proteomes" id="UP000030752"/>
    </source>
</evidence>
<name>W2S2X3_CYPE1</name>
<feature type="compositionally biased region" description="Basic and acidic residues" evidence="1">
    <location>
        <begin position="124"/>
        <end position="136"/>
    </location>
</feature>
<gene>
    <name evidence="2" type="ORF">HMPREF1541_02200</name>
</gene>
<reference evidence="2 3" key="1">
    <citation type="submission" date="2013-03" db="EMBL/GenBank/DDBJ databases">
        <title>The Genome Sequence of Phialophora europaea CBS 101466.</title>
        <authorList>
            <consortium name="The Broad Institute Genomics Platform"/>
            <person name="Cuomo C."/>
            <person name="de Hoog S."/>
            <person name="Gorbushina A."/>
            <person name="Walker B."/>
            <person name="Young S.K."/>
            <person name="Zeng Q."/>
            <person name="Gargeya S."/>
            <person name="Fitzgerald M."/>
            <person name="Haas B."/>
            <person name="Abouelleil A."/>
            <person name="Allen A.W."/>
            <person name="Alvarado L."/>
            <person name="Arachchi H.M."/>
            <person name="Berlin A.M."/>
            <person name="Chapman S.B."/>
            <person name="Gainer-Dewar J."/>
            <person name="Goldberg J."/>
            <person name="Griggs A."/>
            <person name="Gujja S."/>
            <person name="Hansen M."/>
            <person name="Howarth C."/>
            <person name="Imamovic A."/>
            <person name="Ireland A."/>
            <person name="Larimer J."/>
            <person name="McCowan C."/>
            <person name="Murphy C."/>
            <person name="Pearson M."/>
            <person name="Poon T.W."/>
            <person name="Priest M."/>
            <person name="Roberts A."/>
            <person name="Saif S."/>
            <person name="Shea T."/>
            <person name="Sisk P."/>
            <person name="Sykes S."/>
            <person name="Wortman J."/>
            <person name="Nusbaum C."/>
            <person name="Birren B."/>
        </authorList>
    </citation>
    <scope>NUCLEOTIDE SEQUENCE [LARGE SCALE GENOMIC DNA]</scope>
    <source>
        <strain evidence="2 3">CBS 101466</strain>
    </source>
</reference>
<dbReference type="RefSeq" id="XP_008714778.1">
    <property type="nucleotide sequence ID" value="XM_008716556.1"/>
</dbReference>
<protein>
    <recommendedName>
        <fullName evidence="4">RRM domain-containing protein</fullName>
    </recommendedName>
</protein>
<feature type="compositionally biased region" description="Polar residues" evidence="1">
    <location>
        <begin position="226"/>
        <end position="237"/>
    </location>
</feature>
<dbReference type="eggNOG" id="ENOG502T1NJ">
    <property type="taxonomic scope" value="Eukaryota"/>
</dbReference>
<dbReference type="InParanoid" id="W2S2X3"/>
<organism evidence="2 3">
    <name type="scientific">Cyphellophora europaea (strain CBS 101466)</name>
    <name type="common">Phialophora europaea</name>
    <dbReference type="NCBI Taxonomy" id="1220924"/>
    <lineage>
        <taxon>Eukaryota</taxon>
        <taxon>Fungi</taxon>
        <taxon>Dikarya</taxon>
        <taxon>Ascomycota</taxon>
        <taxon>Pezizomycotina</taxon>
        <taxon>Eurotiomycetes</taxon>
        <taxon>Chaetothyriomycetidae</taxon>
        <taxon>Chaetothyriales</taxon>
        <taxon>Cyphellophoraceae</taxon>
        <taxon>Cyphellophora</taxon>
    </lineage>
</organism>
<evidence type="ECO:0000256" key="1">
    <source>
        <dbReference type="SAM" id="MobiDB-lite"/>
    </source>
</evidence>
<accession>W2S2X3</accession>
<dbReference type="HOGENOM" id="CLU_516795_0_0_1"/>
<dbReference type="AlphaFoldDB" id="W2S2X3"/>
<dbReference type="OrthoDB" id="422086at2759"/>
<dbReference type="STRING" id="1220924.W2S2X3"/>
<dbReference type="Proteomes" id="UP000030752">
    <property type="component" value="Unassembled WGS sequence"/>
</dbReference>
<dbReference type="EMBL" id="KB822718">
    <property type="protein sequence ID" value="ETN43042.1"/>
    <property type="molecule type" value="Genomic_DNA"/>
</dbReference>
<feature type="region of interest" description="Disordered" evidence="1">
    <location>
        <begin position="222"/>
        <end position="250"/>
    </location>
</feature>
<evidence type="ECO:0008006" key="4">
    <source>
        <dbReference type="Google" id="ProtNLM"/>
    </source>
</evidence>
<feature type="compositionally biased region" description="Polar residues" evidence="1">
    <location>
        <begin position="39"/>
        <end position="60"/>
    </location>
</feature>
<feature type="region of interest" description="Disordered" evidence="1">
    <location>
        <begin position="1"/>
        <end position="142"/>
    </location>
</feature>
<sequence length="527" mass="56751">MAKSGQETRTLEHPAAEENPAANEEASSSAEVSNDSPATGQVVNGHSSDNSVPLTRQSATPPERSNDTSATATPAEGRRAPPPTPASLAAALENGGHQLEPVPEDKMMDLTPESRAASPIKSIRFAEDDKSNRDSPIEVGSEQETKIVDVAYVEGAKSAASQADPQVEAVEVAKTGSGDSHKEVPHPRVISPTTATIQAFDTLTAKDGNKGLEASRFAKPGVFPRVSNSSRTRTTPLPNIDPPSATLSKPATTLKPETRKMSEEYQNTIVDKFRKEHETTEMEGRFVNFEKAEGSPAPEAPPAAPITIPAVRAAEDDEYRENATYFGSWGDPLARPGPKAEYRRVTLKGLPTSTDYSLVAALIHGGALESIIVNKSFNPPTEVTAIVTFTKGAPAKAYYDKYPNGLDFKFQGKKYVATVEFGNTVDVVSGVMRGYLESGATRVVRAAGADEEWAMRALRKIAEAKGRKVEAIVDVFTNEGRTINFRFSNIADAVKFRATLVRDAEWMDCNITFGEDPCEKASDIRKV</sequence>
<dbReference type="VEuPathDB" id="FungiDB:HMPREF1541_02200"/>
<evidence type="ECO:0000313" key="2">
    <source>
        <dbReference type="EMBL" id="ETN43042.1"/>
    </source>
</evidence>